<evidence type="ECO:0000313" key="2">
    <source>
        <dbReference type="EMBL" id="OWJ64757.1"/>
    </source>
</evidence>
<keyword evidence="1" id="KW-0732">Signal</keyword>
<dbReference type="EMBL" id="NHON01000050">
    <property type="protein sequence ID" value="OWJ64757.1"/>
    <property type="molecule type" value="Genomic_DNA"/>
</dbReference>
<reference evidence="3" key="1">
    <citation type="submission" date="2017-05" db="EMBL/GenBank/DDBJ databases">
        <authorList>
            <person name="Macchi M."/>
            <person name="Festa S."/>
            <person name="Coppotelli B.M."/>
            <person name="Morelli I.S."/>
        </authorList>
    </citation>
    <scope>NUCLEOTIDE SEQUENCE [LARGE SCALE GENOMIC DNA]</scope>
    <source>
        <strain evidence="3">I</strain>
    </source>
</reference>
<dbReference type="AlphaFoldDB" id="A0A211ZI43"/>
<feature type="signal peptide" evidence="1">
    <location>
        <begin position="1"/>
        <end position="22"/>
    </location>
</feature>
<organism evidence="2 3">
    <name type="scientific">Inquilinus limosus</name>
    <dbReference type="NCBI Taxonomy" id="171674"/>
    <lineage>
        <taxon>Bacteria</taxon>
        <taxon>Pseudomonadati</taxon>
        <taxon>Pseudomonadota</taxon>
        <taxon>Alphaproteobacteria</taxon>
        <taxon>Rhodospirillales</taxon>
        <taxon>Rhodospirillaceae</taxon>
        <taxon>Inquilinus</taxon>
    </lineage>
</organism>
<evidence type="ECO:0008006" key="4">
    <source>
        <dbReference type="Google" id="ProtNLM"/>
    </source>
</evidence>
<feature type="chain" id="PRO_5011967641" description="Rap1a immunity protein domain-containing protein" evidence="1">
    <location>
        <begin position="23"/>
        <end position="140"/>
    </location>
</feature>
<proteinExistence type="predicted"/>
<sequence length="140" mass="15600">MFRWGVVLVLAGAVAAPVVAEAEEASVMCLYSMVNVARAMLIHCGEPLDEEREQKYVLLNNALEDFIRANGGTIADRIISHEGPQGSLEHIRKRGQDSCRSRDYPGWKRFITNLLDDPAATDSFKERLKTPRDPREGGCL</sequence>
<keyword evidence="3" id="KW-1185">Reference proteome</keyword>
<protein>
    <recommendedName>
        <fullName evidence="4">Rap1a immunity protein domain-containing protein</fullName>
    </recommendedName>
</protein>
<dbReference type="Proteomes" id="UP000196655">
    <property type="component" value="Unassembled WGS sequence"/>
</dbReference>
<evidence type="ECO:0000256" key="1">
    <source>
        <dbReference type="SAM" id="SignalP"/>
    </source>
</evidence>
<name>A0A211ZI43_9PROT</name>
<comment type="caution">
    <text evidence="2">The sequence shown here is derived from an EMBL/GenBank/DDBJ whole genome shotgun (WGS) entry which is preliminary data.</text>
</comment>
<gene>
    <name evidence="2" type="ORF">BWR60_22985</name>
</gene>
<accession>A0A211ZI43</accession>
<evidence type="ECO:0000313" key="3">
    <source>
        <dbReference type="Proteomes" id="UP000196655"/>
    </source>
</evidence>